<keyword evidence="2" id="KW-1185">Reference proteome</keyword>
<organism evidence="1">
    <name type="scientific">Oryza meridionalis</name>
    <dbReference type="NCBI Taxonomy" id="40149"/>
    <lineage>
        <taxon>Eukaryota</taxon>
        <taxon>Viridiplantae</taxon>
        <taxon>Streptophyta</taxon>
        <taxon>Embryophyta</taxon>
        <taxon>Tracheophyta</taxon>
        <taxon>Spermatophyta</taxon>
        <taxon>Magnoliopsida</taxon>
        <taxon>Liliopsida</taxon>
        <taxon>Poales</taxon>
        <taxon>Poaceae</taxon>
        <taxon>BOP clade</taxon>
        <taxon>Oryzoideae</taxon>
        <taxon>Oryzeae</taxon>
        <taxon>Oryzinae</taxon>
        <taxon>Oryza</taxon>
    </lineage>
</organism>
<reference evidence="1" key="2">
    <citation type="submission" date="2018-05" db="EMBL/GenBank/DDBJ databases">
        <title>OmerRS3 (Oryza meridionalis Reference Sequence Version 3).</title>
        <authorList>
            <person name="Zhang J."/>
            <person name="Kudrna D."/>
            <person name="Lee S."/>
            <person name="Talag J."/>
            <person name="Welchert J."/>
            <person name="Wing R.A."/>
        </authorList>
    </citation>
    <scope>NUCLEOTIDE SEQUENCE [LARGE SCALE GENOMIC DNA]</scope>
    <source>
        <strain evidence="1">cv. OR44</strain>
    </source>
</reference>
<dbReference type="EnsemblPlants" id="OMERI06G11590.3">
    <property type="protein sequence ID" value="OMERI06G11590.3"/>
    <property type="gene ID" value="OMERI06G11590"/>
</dbReference>
<evidence type="ECO:0000313" key="2">
    <source>
        <dbReference type="Proteomes" id="UP000008021"/>
    </source>
</evidence>
<proteinExistence type="predicted"/>
<dbReference type="Proteomes" id="UP000008021">
    <property type="component" value="Chromosome 6"/>
</dbReference>
<dbReference type="AlphaFoldDB" id="A0A0E0E053"/>
<sequence>MCLVYLYISGVLEKPSTIAATSTPDHSMPSENVEKKVHANGLDVAPVYKLMKTSKSGMFFLIKTVCKRVFEDDISRLNQLVVYRGRTPSSSIPLRTVACGKKKEAELMLEAEVDASMHRITLACWDLANGLTCKGIVRTIRMLPFYGADVQVPLLLDEFSQKY</sequence>
<evidence type="ECO:0000313" key="1">
    <source>
        <dbReference type="EnsemblPlants" id="OMERI06G11590.3"/>
    </source>
</evidence>
<name>A0A0E0E053_9ORYZ</name>
<dbReference type="STRING" id="40149.A0A0E0E053"/>
<accession>A0A0E0E053</accession>
<dbReference type="Gramene" id="OMERI06G11590.3">
    <property type="protein sequence ID" value="OMERI06G11590.3"/>
    <property type="gene ID" value="OMERI06G11590"/>
</dbReference>
<reference evidence="1" key="1">
    <citation type="submission" date="2015-04" db="UniProtKB">
        <authorList>
            <consortium name="EnsemblPlants"/>
        </authorList>
    </citation>
    <scope>IDENTIFICATION</scope>
</reference>
<protein>
    <submittedName>
        <fullName evidence="1">Uncharacterized protein</fullName>
    </submittedName>
</protein>